<sequence length="121" mass="14196">MKPSTSSKTMQSTFQYITKTSLQNGIIRQREESLNMRCERPDETGFDRPGNKENYNPHIKEFTPTKTKQKKRYTALKEITERSKRPAQEASRASQEDETEMDLLFSSFPRSPFKSKNIREL</sequence>
<feature type="region of interest" description="Disordered" evidence="1">
    <location>
        <begin position="38"/>
        <end position="121"/>
    </location>
</feature>
<organism evidence="2 3">
    <name type="scientific">Encephalitozoon romaleae (strain SJ-2008)</name>
    <name type="common">Microsporidian parasite</name>
    <dbReference type="NCBI Taxonomy" id="1178016"/>
    <lineage>
        <taxon>Eukaryota</taxon>
        <taxon>Fungi</taxon>
        <taxon>Fungi incertae sedis</taxon>
        <taxon>Microsporidia</taxon>
        <taxon>Unikaryonidae</taxon>
        <taxon>Encephalitozoon</taxon>
    </lineage>
</organism>
<dbReference type="HOGENOM" id="CLU_165613_0_0_1"/>
<evidence type="ECO:0000313" key="3">
    <source>
        <dbReference type="Proteomes" id="UP000010094"/>
    </source>
</evidence>
<dbReference type="KEGG" id="ero:EROM_080940"/>
<dbReference type="OrthoDB" id="2192175at2759"/>
<dbReference type="AlphaFoldDB" id="I7AFK2"/>
<reference evidence="2 3" key="1">
    <citation type="journal article" date="2012" name="Proc. Natl. Acad. Sci. U.S.A.">
        <title>Gain and loss of multiple functionally related, horizontally transferred genes in the reduced genomes of two microsporidian parasites.</title>
        <authorList>
            <person name="Pombert J.-F."/>
            <person name="Selman M."/>
            <person name="Burki F."/>
            <person name="Bardell F.T."/>
            <person name="Farinelli L."/>
            <person name="Solter L.F."/>
            <person name="Whitman D.W."/>
            <person name="Weiss L.M."/>
            <person name="Corradi N."/>
            <person name="Keeling P.J."/>
        </authorList>
    </citation>
    <scope>NUCLEOTIDE SEQUENCE [LARGE SCALE GENOMIC DNA]</scope>
    <source>
        <strain evidence="2 3">SJ-2008</strain>
    </source>
</reference>
<keyword evidence="3" id="KW-1185">Reference proteome</keyword>
<protein>
    <submittedName>
        <fullName evidence="2">Uncharacterized protein</fullName>
    </submittedName>
</protein>
<gene>
    <name evidence="2" type="ordered locus">EROM_080940</name>
</gene>
<feature type="compositionally biased region" description="Basic and acidic residues" evidence="1">
    <location>
        <begin position="38"/>
        <end position="51"/>
    </location>
</feature>
<feature type="compositionally biased region" description="Low complexity" evidence="1">
    <location>
        <begin position="105"/>
        <end position="115"/>
    </location>
</feature>
<evidence type="ECO:0000313" key="2">
    <source>
        <dbReference type="EMBL" id="AFN83510.1"/>
    </source>
</evidence>
<dbReference type="EMBL" id="CP003525">
    <property type="protein sequence ID" value="AFN83510.1"/>
    <property type="molecule type" value="Genomic_DNA"/>
</dbReference>
<dbReference type="Proteomes" id="UP000010094">
    <property type="component" value="Chromosome VIII"/>
</dbReference>
<dbReference type="VEuPathDB" id="MicrosporidiaDB:EROM_080940"/>
<dbReference type="GeneID" id="20521829"/>
<name>I7AFK2_ENCRO</name>
<dbReference type="RefSeq" id="XP_009265007.1">
    <property type="nucleotide sequence ID" value="XM_009266732.1"/>
</dbReference>
<accession>I7AFK2</accession>
<feature type="compositionally biased region" description="Basic and acidic residues" evidence="1">
    <location>
        <begin position="78"/>
        <end position="87"/>
    </location>
</feature>
<proteinExistence type="predicted"/>
<evidence type="ECO:0000256" key="1">
    <source>
        <dbReference type="SAM" id="MobiDB-lite"/>
    </source>
</evidence>